<dbReference type="InterPro" id="IPR000150">
    <property type="entry name" value="Cof"/>
</dbReference>
<dbReference type="Gene3D" id="3.30.1240.10">
    <property type="match status" value="1"/>
</dbReference>
<dbReference type="InterPro" id="IPR006379">
    <property type="entry name" value="HAD-SF_hydro_IIB"/>
</dbReference>
<dbReference type="SFLD" id="SFLDG01140">
    <property type="entry name" value="C2.B:_Phosphomannomutase_and_P"/>
    <property type="match status" value="1"/>
</dbReference>
<dbReference type="PANTHER" id="PTHR10000">
    <property type="entry name" value="PHOSPHOSERINE PHOSPHATASE"/>
    <property type="match status" value="1"/>
</dbReference>
<dbReference type="AlphaFoldDB" id="A0A9D2BVF9"/>
<reference evidence="1" key="2">
    <citation type="submission" date="2021-04" db="EMBL/GenBank/DDBJ databases">
        <authorList>
            <person name="Gilroy R."/>
        </authorList>
    </citation>
    <scope>NUCLEOTIDE SEQUENCE</scope>
    <source>
        <strain evidence="1">ChiHecec2B26-7398</strain>
    </source>
</reference>
<dbReference type="NCBIfam" id="TIGR01484">
    <property type="entry name" value="HAD-SF-IIB"/>
    <property type="match status" value="1"/>
</dbReference>
<protein>
    <submittedName>
        <fullName evidence="1">Cof-type HAD-IIB family hydrolase</fullName>
    </submittedName>
</protein>
<dbReference type="InterPro" id="IPR023214">
    <property type="entry name" value="HAD_sf"/>
</dbReference>
<reference evidence="1" key="1">
    <citation type="journal article" date="2021" name="PeerJ">
        <title>Extensive microbial diversity within the chicken gut microbiome revealed by metagenomics and culture.</title>
        <authorList>
            <person name="Gilroy R."/>
            <person name="Ravi A."/>
            <person name="Getino M."/>
            <person name="Pursley I."/>
            <person name="Horton D.L."/>
            <person name="Alikhan N.F."/>
            <person name="Baker D."/>
            <person name="Gharbi K."/>
            <person name="Hall N."/>
            <person name="Watson M."/>
            <person name="Adriaenssens E.M."/>
            <person name="Foster-Nyarko E."/>
            <person name="Jarju S."/>
            <person name="Secka A."/>
            <person name="Antonio M."/>
            <person name="Oren A."/>
            <person name="Chaudhuri R.R."/>
            <person name="La Ragione R."/>
            <person name="Hildebrand F."/>
            <person name="Pallen M.J."/>
        </authorList>
    </citation>
    <scope>NUCLEOTIDE SEQUENCE</scope>
    <source>
        <strain evidence="1">ChiHecec2B26-7398</strain>
    </source>
</reference>
<proteinExistence type="predicted"/>
<name>A0A9D2BVF9_9FIRM</name>
<dbReference type="SUPFAM" id="SSF56784">
    <property type="entry name" value="HAD-like"/>
    <property type="match status" value="1"/>
</dbReference>
<dbReference type="GO" id="GO:0005829">
    <property type="term" value="C:cytosol"/>
    <property type="evidence" value="ECO:0007669"/>
    <property type="project" value="TreeGrafter"/>
</dbReference>
<evidence type="ECO:0000313" key="2">
    <source>
        <dbReference type="Proteomes" id="UP000886751"/>
    </source>
</evidence>
<gene>
    <name evidence="1" type="ORF">H9846_09115</name>
</gene>
<dbReference type="InterPro" id="IPR036412">
    <property type="entry name" value="HAD-like_sf"/>
</dbReference>
<dbReference type="Pfam" id="PF08282">
    <property type="entry name" value="Hydrolase_3"/>
    <property type="match status" value="1"/>
</dbReference>
<dbReference type="PANTHER" id="PTHR10000:SF25">
    <property type="entry name" value="PHOSPHATASE YKRA-RELATED"/>
    <property type="match status" value="1"/>
</dbReference>
<sequence>MQQIKIAFFDIDGTLVKLHAGEMTPPTRQALAALRQNGVRVCLATGRSPLTLPPFPSVTFDAYLTFNGSYCYDAQQVLFSNPIPQADVRRLVENAAAIGRPVSLATKDRLAANGSDADLADYFRIAGREVEVADDFDCLLQQPVYQLMMGCREPEYAAVLQGVRHAKIAAWWDRAVDIIPADGGKGVAIEKLLAHYGLDRAQAIAFGDGNNDIEMLQAVGTGVAMANASAQLKAVADDVCGDVAEDGIYHYCQAHGLI</sequence>
<dbReference type="PROSITE" id="PS01229">
    <property type="entry name" value="COF_2"/>
    <property type="match status" value="1"/>
</dbReference>
<organism evidence="1 2">
    <name type="scientific">Candidatus Gemmiger excrementipullorum</name>
    <dbReference type="NCBI Taxonomy" id="2838610"/>
    <lineage>
        <taxon>Bacteria</taxon>
        <taxon>Bacillati</taxon>
        <taxon>Bacillota</taxon>
        <taxon>Clostridia</taxon>
        <taxon>Eubacteriales</taxon>
        <taxon>Gemmiger</taxon>
    </lineage>
</organism>
<accession>A0A9D2BVF9</accession>
<dbReference type="GO" id="GO:0016791">
    <property type="term" value="F:phosphatase activity"/>
    <property type="evidence" value="ECO:0007669"/>
    <property type="project" value="TreeGrafter"/>
</dbReference>
<dbReference type="Gene3D" id="3.40.50.1000">
    <property type="entry name" value="HAD superfamily/HAD-like"/>
    <property type="match status" value="1"/>
</dbReference>
<dbReference type="NCBIfam" id="TIGR00099">
    <property type="entry name" value="Cof-subfamily"/>
    <property type="match status" value="1"/>
</dbReference>
<comment type="caution">
    <text evidence="1">The sequence shown here is derived from an EMBL/GenBank/DDBJ whole genome shotgun (WGS) entry which is preliminary data.</text>
</comment>
<dbReference type="EMBL" id="DXEI01000135">
    <property type="protein sequence ID" value="HIX95603.1"/>
    <property type="molecule type" value="Genomic_DNA"/>
</dbReference>
<dbReference type="SFLD" id="SFLDS00003">
    <property type="entry name" value="Haloacid_Dehalogenase"/>
    <property type="match status" value="1"/>
</dbReference>
<dbReference type="GO" id="GO:0000287">
    <property type="term" value="F:magnesium ion binding"/>
    <property type="evidence" value="ECO:0007669"/>
    <property type="project" value="TreeGrafter"/>
</dbReference>
<evidence type="ECO:0000313" key="1">
    <source>
        <dbReference type="EMBL" id="HIX95603.1"/>
    </source>
</evidence>
<keyword evidence="1" id="KW-0378">Hydrolase</keyword>
<dbReference type="Proteomes" id="UP000886751">
    <property type="component" value="Unassembled WGS sequence"/>
</dbReference>